<dbReference type="Proteomes" id="UP000267908">
    <property type="component" value="Unassembled WGS sequence"/>
</dbReference>
<evidence type="ECO:0000313" key="1">
    <source>
        <dbReference type="EMBL" id="RMP14206.1"/>
    </source>
</evidence>
<gene>
    <name evidence="2" type="ORF">ALQ08_102454</name>
    <name evidence="1" type="ORF">ALQ28_102291</name>
</gene>
<dbReference type="Proteomes" id="UP000269044">
    <property type="component" value="Unassembled WGS sequence"/>
</dbReference>
<evidence type="ECO:0000313" key="2">
    <source>
        <dbReference type="EMBL" id="RMQ21341.1"/>
    </source>
</evidence>
<sequence>MRCLCCFCKHGTAYEARCQPAHPVSPILVDWACRAKKQGQIG</sequence>
<accession>A0A0P9U4R7</accession>
<reference evidence="3 4" key="1">
    <citation type="submission" date="2018-08" db="EMBL/GenBank/DDBJ databases">
        <title>Recombination of ecologically and evolutionarily significant loci maintains genetic cohesion in the Pseudomonas syringae species complex.</title>
        <authorList>
            <person name="Dillon M."/>
            <person name="Thakur S."/>
            <person name="Almeida R.N.D."/>
            <person name="Weir B.S."/>
            <person name="Guttman D.S."/>
        </authorList>
    </citation>
    <scope>NUCLEOTIDE SEQUENCE [LARGE SCALE GENOMIC DNA]</scope>
    <source>
        <strain evidence="2 4">ICMP 13052</strain>
        <strain evidence="1 3">ICMP 4330</strain>
    </source>
</reference>
<protein>
    <submittedName>
        <fullName evidence="2">Uncharacterized protein</fullName>
    </submittedName>
</protein>
<dbReference type="AlphaFoldDB" id="A0A0P9U4R7"/>
<evidence type="ECO:0000313" key="4">
    <source>
        <dbReference type="Proteomes" id="UP000269044"/>
    </source>
</evidence>
<dbReference type="EMBL" id="RBRA01000226">
    <property type="protein sequence ID" value="RMQ21341.1"/>
    <property type="molecule type" value="Genomic_DNA"/>
</dbReference>
<name>A0A0P9U4R7_9PSED</name>
<proteinExistence type="predicted"/>
<evidence type="ECO:0000313" key="3">
    <source>
        <dbReference type="Proteomes" id="UP000267908"/>
    </source>
</evidence>
<dbReference type="EMBL" id="RBQG01000136">
    <property type="protein sequence ID" value="RMP14206.1"/>
    <property type="molecule type" value="Genomic_DNA"/>
</dbReference>
<comment type="caution">
    <text evidence="2">The sequence shown here is derived from an EMBL/GenBank/DDBJ whole genome shotgun (WGS) entry which is preliminary data.</text>
</comment>
<organism evidence="2 4">
    <name type="scientific">Pseudomonas syringae pv. delphinii</name>
    <dbReference type="NCBI Taxonomy" id="192088"/>
    <lineage>
        <taxon>Bacteria</taxon>
        <taxon>Pseudomonadati</taxon>
        <taxon>Pseudomonadota</taxon>
        <taxon>Gammaproteobacteria</taxon>
        <taxon>Pseudomonadales</taxon>
        <taxon>Pseudomonadaceae</taxon>
        <taxon>Pseudomonas</taxon>
    </lineage>
</organism>